<evidence type="ECO:0000313" key="3">
    <source>
        <dbReference type="Proteomes" id="UP000838763"/>
    </source>
</evidence>
<evidence type="ECO:0000313" key="2">
    <source>
        <dbReference type="EMBL" id="CAI4212357.1"/>
    </source>
</evidence>
<feature type="region of interest" description="Disordered" evidence="1">
    <location>
        <begin position="18"/>
        <end position="48"/>
    </location>
</feature>
<proteinExistence type="predicted"/>
<dbReference type="EMBL" id="CALLCH030000004">
    <property type="protein sequence ID" value="CAI4212357.1"/>
    <property type="molecule type" value="Genomic_DNA"/>
</dbReference>
<dbReference type="Proteomes" id="UP000838763">
    <property type="component" value="Unassembled WGS sequence"/>
</dbReference>
<reference evidence="2" key="1">
    <citation type="submission" date="2022-11" db="EMBL/GenBank/DDBJ databases">
        <authorList>
            <person name="Scott C."/>
            <person name="Bruce N."/>
        </authorList>
    </citation>
    <scope>NUCLEOTIDE SEQUENCE</scope>
</reference>
<organism evidence="2 3">
    <name type="scientific">Parascedosporium putredinis</name>
    <dbReference type="NCBI Taxonomy" id="1442378"/>
    <lineage>
        <taxon>Eukaryota</taxon>
        <taxon>Fungi</taxon>
        <taxon>Dikarya</taxon>
        <taxon>Ascomycota</taxon>
        <taxon>Pezizomycotina</taxon>
        <taxon>Sordariomycetes</taxon>
        <taxon>Hypocreomycetidae</taxon>
        <taxon>Microascales</taxon>
        <taxon>Microascaceae</taxon>
        <taxon>Parascedosporium</taxon>
    </lineage>
</organism>
<accession>A0A9P1GXX7</accession>
<protein>
    <submittedName>
        <fullName evidence="2">Uncharacterized protein</fullName>
    </submittedName>
</protein>
<evidence type="ECO:0000256" key="1">
    <source>
        <dbReference type="SAM" id="MobiDB-lite"/>
    </source>
</evidence>
<gene>
    <name evidence="2" type="ORF">PPNO1_LOCUS2123</name>
</gene>
<comment type="caution">
    <text evidence="2">The sequence shown here is derived from an EMBL/GenBank/DDBJ whole genome shotgun (WGS) entry which is preliminary data.</text>
</comment>
<keyword evidence="3" id="KW-1185">Reference proteome</keyword>
<sequence>MSQDTALLQMVTRNVEEGLSERRLRPAMSENQYGAPQADDANETEAETHAWASHVTSASVAKTLAEDEIDDVGLTGIVKEGLA</sequence>
<dbReference type="AlphaFoldDB" id="A0A9P1GXX7"/>
<name>A0A9P1GXX7_9PEZI</name>